<keyword evidence="4" id="KW-1185">Reference proteome</keyword>
<dbReference type="EMBL" id="CAEKKB010000006">
    <property type="protein sequence ID" value="CAB4313819.1"/>
    <property type="molecule type" value="Genomic_DNA"/>
</dbReference>
<dbReference type="EMBL" id="CAEKDK010000006">
    <property type="protein sequence ID" value="CAB4283385.1"/>
    <property type="molecule type" value="Genomic_DNA"/>
</dbReference>
<accession>A0A6J5XJD1</accession>
<dbReference type="Proteomes" id="UP000507245">
    <property type="component" value="Unassembled WGS sequence"/>
</dbReference>
<sequence>MRPTCVQSAAGISTDGAQGIAVGDVEGYVAGWNSGILTVGSAGIPIAGFTEVFPAEIDGEFGRSWPGFEWELRPKSWSFRGRVLHSFWAIEALGFFVV</sequence>
<protein>
    <submittedName>
        <fullName evidence="2">Uncharacterized protein</fullName>
    </submittedName>
</protein>
<name>A0A6J5XJD1_PRUAR</name>
<dbReference type="AlphaFoldDB" id="A0A6J5XJD1"/>
<reference evidence="4" key="1">
    <citation type="journal article" date="2020" name="Genome Biol.">
        <title>Gamete binning: chromosome-level and haplotype-resolved genome assembly enabled by high-throughput single-cell sequencing of gamete genomes.</title>
        <authorList>
            <person name="Campoy J.A."/>
            <person name="Sun H."/>
            <person name="Goel M."/>
            <person name="Jiao W.-B."/>
            <person name="Folz-Donahue K."/>
            <person name="Wang N."/>
            <person name="Rubio M."/>
            <person name="Liu C."/>
            <person name="Kukat C."/>
            <person name="Ruiz D."/>
            <person name="Huettel B."/>
            <person name="Schneeberger K."/>
        </authorList>
    </citation>
    <scope>NUCLEOTIDE SEQUENCE [LARGE SCALE GENOMIC DNA]</scope>
    <source>
        <strain evidence="4">cv. Rojo Pasion</strain>
    </source>
</reference>
<gene>
    <name evidence="1" type="ORF">CURHAP_LOCUS37855</name>
    <name evidence="2" type="ORF">ORAREDHAP_LOCUS37356</name>
</gene>
<reference evidence="2 3" key="2">
    <citation type="submission" date="2020-05" db="EMBL/GenBank/DDBJ databases">
        <authorList>
            <person name="Campoy J."/>
            <person name="Schneeberger K."/>
            <person name="Spophaly S."/>
        </authorList>
    </citation>
    <scope>NUCLEOTIDE SEQUENCE [LARGE SCALE GENOMIC DNA]</scope>
    <source>
        <strain evidence="2">PruArmRojPasFocal</strain>
    </source>
</reference>
<evidence type="ECO:0000313" key="2">
    <source>
        <dbReference type="EMBL" id="CAB4313819.1"/>
    </source>
</evidence>
<proteinExistence type="predicted"/>
<organism evidence="2 4">
    <name type="scientific">Prunus armeniaca</name>
    <name type="common">Apricot</name>
    <name type="synonym">Armeniaca vulgaris</name>
    <dbReference type="NCBI Taxonomy" id="36596"/>
    <lineage>
        <taxon>Eukaryota</taxon>
        <taxon>Viridiplantae</taxon>
        <taxon>Streptophyta</taxon>
        <taxon>Embryophyta</taxon>
        <taxon>Tracheophyta</taxon>
        <taxon>Spermatophyta</taxon>
        <taxon>Magnoliopsida</taxon>
        <taxon>eudicotyledons</taxon>
        <taxon>Gunneridae</taxon>
        <taxon>Pentapetalae</taxon>
        <taxon>rosids</taxon>
        <taxon>fabids</taxon>
        <taxon>Rosales</taxon>
        <taxon>Rosaceae</taxon>
        <taxon>Amygdaloideae</taxon>
        <taxon>Amygdaleae</taxon>
        <taxon>Prunus</taxon>
    </lineage>
</organism>
<evidence type="ECO:0000313" key="4">
    <source>
        <dbReference type="Proteomes" id="UP000507245"/>
    </source>
</evidence>
<evidence type="ECO:0000313" key="1">
    <source>
        <dbReference type="EMBL" id="CAB4283385.1"/>
    </source>
</evidence>
<evidence type="ECO:0000313" key="3">
    <source>
        <dbReference type="Proteomes" id="UP000507222"/>
    </source>
</evidence>
<dbReference type="Proteomes" id="UP000507222">
    <property type="component" value="Unassembled WGS sequence"/>
</dbReference>